<sequence length="269" mass="29901">MPLSGHISSNVICTPSSTSPSDMVVNQPLAKKLVEAVQRPFAYWESSNSPGYDASGGTRIDDGSNAFQSFDEGASGSFWSRAEHQSIIEDRWGINPVFTANHRNTYHQARSLDWVKNPTLYRSSYQVDSGFGTNLEPQLYYHKFEPTLDQDVPGKGIGPIFTGQRWLELGSATFSTVGEDWGSDTEAHNIPNPNPSPNYKEFAPKNLIVTYCVTVKASGESYEIPLDSEHIFGLPKDIVNGMETVWQWLLEKGLTDKVTLDDVYNLLVT</sequence>
<dbReference type="Proteomes" id="UP000800093">
    <property type="component" value="Unassembled WGS sequence"/>
</dbReference>
<comment type="caution">
    <text evidence="1">The sequence shown here is derived from an EMBL/GenBank/DDBJ whole genome shotgun (WGS) entry which is preliminary data.</text>
</comment>
<dbReference type="EMBL" id="ML986582">
    <property type="protein sequence ID" value="KAF2269320.1"/>
    <property type="molecule type" value="Genomic_DNA"/>
</dbReference>
<name>A0A9P4TQA6_9PLEO</name>
<proteinExistence type="predicted"/>
<dbReference type="AlphaFoldDB" id="A0A9P4TQA6"/>
<keyword evidence="2" id="KW-1185">Reference proteome</keyword>
<gene>
    <name evidence="1" type="ORF">CC78DRAFT_564634</name>
</gene>
<organism evidence="1 2">
    <name type="scientific">Lojkania enalia</name>
    <dbReference type="NCBI Taxonomy" id="147567"/>
    <lineage>
        <taxon>Eukaryota</taxon>
        <taxon>Fungi</taxon>
        <taxon>Dikarya</taxon>
        <taxon>Ascomycota</taxon>
        <taxon>Pezizomycotina</taxon>
        <taxon>Dothideomycetes</taxon>
        <taxon>Pleosporomycetidae</taxon>
        <taxon>Pleosporales</taxon>
        <taxon>Pleosporales incertae sedis</taxon>
        <taxon>Lojkania</taxon>
    </lineage>
</organism>
<evidence type="ECO:0000313" key="2">
    <source>
        <dbReference type="Proteomes" id="UP000800093"/>
    </source>
</evidence>
<accession>A0A9P4TQA6</accession>
<reference evidence="2" key="1">
    <citation type="journal article" date="2020" name="Stud. Mycol.">
        <title>101 Dothideomycetes genomes: A test case for predicting lifestyles and emergence of pathogens.</title>
        <authorList>
            <person name="Haridas S."/>
            <person name="Albert R."/>
            <person name="Binder M."/>
            <person name="Bloem J."/>
            <person name="LaButti K."/>
            <person name="Salamov A."/>
            <person name="Andreopoulos B."/>
            <person name="Baker S."/>
            <person name="Barry K."/>
            <person name="Bills G."/>
            <person name="Bluhm B."/>
            <person name="Cannon C."/>
            <person name="Castanera R."/>
            <person name="Culley D."/>
            <person name="Daum C."/>
            <person name="Ezra D."/>
            <person name="Gonzalez J."/>
            <person name="Henrissat B."/>
            <person name="Kuo A."/>
            <person name="Liang C."/>
            <person name="Lipzen A."/>
            <person name="Lutzoni F."/>
            <person name="Magnuson J."/>
            <person name="Mondo S."/>
            <person name="Nolan M."/>
            <person name="Ohm R."/>
            <person name="Pangilinan J."/>
            <person name="Park H.-J."/>
            <person name="Ramirez L."/>
            <person name="Alfaro M."/>
            <person name="Sun H."/>
            <person name="Tritt A."/>
            <person name="Yoshinaga Y."/>
            <person name="Zwiers L.-H."/>
            <person name="Turgeon B."/>
            <person name="Goodwin S."/>
            <person name="Spatafora J."/>
            <person name="Crous P."/>
            <person name="Grigoriev I."/>
        </authorList>
    </citation>
    <scope>NUCLEOTIDE SEQUENCE [LARGE SCALE GENOMIC DNA]</scope>
    <source>
        <strain evidence="2">CBS 304.66</strain>
    </source>
</reference>
<evidence type="ECO:0000313" key="1">
    <source>
        <dbReference type="EMBL" id="KAF2269320.1"/>
    </source>
</evidence>
<protein>
    <submittedName>
        <fullName evidence="1">Uncharacterized protein</fullName>
    </submittedName>
</protein>
<dbReference type="OrthoDB" id="3695698at2759"/>